<dbReference type="GO" id="GO:0005737">
    <property type="term" value="C:cytoplasm"/>
    <property type="evidence" value="ECO:0007669"/>
    <property type="project" value="UniProtKB-SubCell"/>
</dbReference>
<dbReference type="InterPro" id="IPR038881">
    <property type="entry name" value="Yae1-like"/>
</dbReference>
<name>A0AA97JZ90_EUBMA</name>
<dbReference type="PANTHER" id="PTHR18829">
    <property type="entry name" value="PROTEIN YAE1 HOMOLOG"/>
    <property type="match status" value="1"/>
</dbReference>
<dbReference type="PANTHER" id="PTHR18829:SF0">
    <property type="entry name" value="PROTEIN YAE1 HOMOLOG"/>
    <property type="match status" value="1"/>
</dbReference>
<dbReference type="CTD" id="57002"/>
<dbReference type="AlphaFoldDB" id="A0AA97JZ90"/>
<evidence type="ECO:0000256" key="2">
    <source>
        <dbReference type="ARBA" id="ARBA00004496"/>
    </source>
</evidence>
<organism evidence="6 7">
    <name type="scientific">Eublepharis macularius</name>
    <name type="common">Leopard gecko</name>
    <name type="synonym">Cyrtodactylus macularius</name>
    <dbReference type="NCBI Taxonomy" id="481883"/>
    <lineage>
        <taxon>Eukaryota</taxon>
        <taxon>Metazoa</taxon>
        <taxon>Chordata</taxon>
        <taxon>Craniata</taxon>
        <taxon>Vertebrata</taxon>
        <taxon>Euteleostomi</taxon>
        <taxon>Lepidosauria</taxon>
        <taxon>Squamata</taxon>
        <taxon>Bifurcata</taxon>
        <taxon>Gekkota</taxon>
        <taxon>Eublepharidae</taxon>
        <taxon>Eublepharinae</taxon>
        <taxon>Eublepharis</taxon>
    </lineage>
</organism>
<keyword evidence="6" id="KW-1185">Reference proteome</keyword>
<gene>
    <name evidence="7" type="primary">YAE1</name>
</gene>
<evidence type="ECO:0000313" key="7">
    <source>
        <dbReference type="RefSeq" id="XP_054846772.1"/>
    </source>
</evidence>
<keyword evidence="3" id="KW-0963">Cytoplasm</keyword>
<evidence type="ECO:0000256" key="4">
    <source>
        <dbReference type="ARBA" id="ARBA00023242"/>
    </source>
</evidence>
<dbReference type="Proteomes" id="UP001190640">
    <property type="component" value="Chromosome 11"/>
</dbReference>
<evidence type="ECO:0000259" key="5">
    <source>
        <dbReference type="Pfam" id="PF09811"/>
    </source>
</evidence>
<proteinExistence type="predicted"/>
<keyword evidence="4" id="KW-0539">Nucleus</keyword>
<accession>A0AA97JZ90</accession>
<dbReference type="GO" id="GO:0005634">
    <property type="term" value="C:nucleus"/>
    <property type="evidence" value="ECO:0007669"/>
    <property type="project" value="UniProtKB-SubCell"/>
</dbReference>
<dbReference type="RefSeq" id="XP_054846772.1">
    <property type="nucleotide sequence ID" value="XM_054990797.1"/>
</dbReference>
<dbReference type="InterPro" id="IPR019191">
    <property type="entry name" value="Essential_protein_Yae1_N"/>
</dbReference>
<dbReference type="KEGG" id="emc:129337242"/>
<evidence type="ECO:0000256" key="1">
    <source>
        <dbReference type="ARBA" id="ARBA00004123"/>
    </source>
</evidence>
<protein>
    <submittedName>
        <fullName evidence="7">Protein YAE1 homolog</fullName>
    </submittedName>
</protein>
<evidence type="ECO:0000256" key="3">
    <source>
        <dbReference type="ARBA" id="ARBA00022490"/>
    </source>
</evidence>
<sequence>MSWVQSAVNQMNDEVFDEDADEMGIAQKEWKSTMEKRVKEGYREGVEAGKQLTLQQGFNQGYGEAAKIMFSCGQLKGSLSALLSWCYNNQCDSSALNKVTDLLNKTEKYEEDTIKDLSGRHPQQPSFADLLDTVEDMELGHALSSEEQCNGIREQVSENGAQFCGQSCTNSGTNSFQSKCCRRPEEHKDSERPTLAGLKEQTVALMEQLGLSPSTFEYL</sequence>
<reference evidence="7" key="1">
    <citation type="submission" date="2025-08" db="UniProtKB">
        <authorList>
            <consortium name="RefSeq"/>
        </authorList>
    </citation>
    <scope>IDENTIFICATION</scope>
    <source>
        <tissue evidence="7">Blood</tissue>
    </source>
</reference>
<feature type="domain" description="Essential protein Yae1 N-terminal" evidence="5">
    <location>
        <begin position="41"/>
        <end position="77"/>
    </location>
</feature>
<dbReference type="GeneID" id="129337242"/>
<comment type="subcellular location">
    <subcellularLocation>
        <location evidence="2">Cytoplasm</location>
    </subcellularLocation>
    <subcellularLocation>
        <location evidence="1">Nucleus</location>
    </subcellularLocation>
</comment>
<dbReference type="Pfam" id="PF09811">
    <property type="entry name" value="Yae1_N"/>
    <property type="match status" value="1"/>
</dbReference>
<evidence type="ECO:0000313" key="6">
    <source>
        <dbReference type="Proteomes" id="UP001190640"/>
    </source>
</evidence>